<evidence type="ECO:0000313" key="3">
    <source>
        <dbReference type="Proteomes" id="UP000034076"/>
    </source>
</evidence>
<dbReference type="GO" id="GO:0005975">
    <property type="term" value="P:carbohydrate metabolic process"/>
    <property type="evidence" value="ECO:0007669"/>
    <property type="project" value="InterPro"/>
</dbReference>
<dbReference type="EC" id="5.3.1.6" evidence="2"/>
<protein>
    <submittedName>
        <fullName evidence="2">Ribose 5-phosphate isomerase B</fullName>
        <ecNumber evidence="2">5.3.1.6</ecNumber>
    </submittedName>
</protein>
<accession>A0A0M2NCG9</accession>
<reference evidence="2 3" key="1">
    <citation type="submission" date="2015-04" db="EMBL/GenBank/DDBJ databases">
        <title>Draft genome sequence of bacteremic isolate Catabacter hongkongensis type strain HKU16T.</title>
        <authorList>
            <person name="Lau S.K."/>
            <person name="Teng J.L."/>
            <person name="Huang Y."/>
            <person name="Curreem S.O."/>
            <person name="Tsui S.K."/>
            <person name="Woo P.C."/>
        </authorList>
    </citation>
    <scope>NUCLEOTIDE SEQUENCE [LARGE SCALE GENOMIC DNA]</scope>
    <source>
        <strain evidence="2 3">HKU16</strain>
    </source>
</reference>
<dbReference type="Gene3D" id="3.40.1400.10">
    <property type="entry name" value="Sugar-phosphate isomerase, RpiB/LacA/LacB"/>
    <property type="match status" value="1"/>
</dbReference>
<evidence type="ECO:0000256" key="1">
    <source>
        <dbReference type="ARBA" id="ARBA00008754"/>
    </source>
</evidence>
<name>A0A0M2NCG9_9FIRM</name>
<dbReference type="PANTHER" id="PTHR30345:SF0">
    <property type="entry name" value="DNA DAMAGE-REPAIR_TOLERATION PROTEIN DRT102"/>
    <property type="match status" value="1"/>
</dbReference>
<proteinExistence type="inferred from homology"/>
<dbReference type="AlphaFoldDB" id="A0A0M2NCG9"/>
<comment type="caution">
    <text evidence="2">The sequence shown here is derived from an EMBL/GenBank/DDBJ whole genome shotgun (WGS) entry which is preliminary data.</text>
</comment>
<dbReference type="Proteomes" id="UP000034076">
    <property type="component" value="Unassembled WGS sequence"/>
</dbReference>
<keyword evidence="3" id="KW-1185">Reference proteome</keyword>
<dbReference type="InterPro" id="IPR003500">
    <property type="entry name" value="RpiB_LacA_LacB"/>
</dbReference>
<dbReference type="EMBL" id="LAYJ01000112">
    <property type="protein sequence ID" value="KKI50184.1"/>
    <property type="molecule type" value="Genomic_DNA"/>
</dbReference>
<evidence type="ECO:0000313" key="2">
    <source>
        <dbReference type="EMBL" id="KKI50184.1"/>
    </source>
</evidence>
<gene>
    <name evidence="2" type="ORF">CHK_2247</name>
</gene>
<organism evidence="2 3">
    <name type="scientific">Christensenella hongkongensis</name>
    <dbReference type="NCBI Taxonomy" id="270498"/>
    <lineage>
        <taxon>Bacteria</taxon>
        <taxon>Bacillati</taxon>
        <taxon>Bacillota</taxon>
        <taxon>Clostridia</taxon>
        <taxon>Christensenellales</taxon>
        <taxon>Christensenellaceae</taxon>
        <taxon>Christensenella</taxon>
    </lineage>
</organism>
<keyword evidence="2" id="KW-0413">Isomerase</keyword>
<dbReference type="InterPro" id="IPR036569">
    <property type="entry name" value="RpiB_LacA_LacB_sf"/>
</dbReference>
<comment type="similarity">
    <text evidence="1">Belongs to the LacAB/RpiB family.</text>
</comment>
<dbReference type="PANTHER" id="PTHR30345">
    <property type="entry name" value="RIBOSE-5-PHOSPHATE ISOMERASE B"/>
    <property type="match status" value="1"/>
</dbReference>
<dbReference type="OrthoDB" id="1778624at2"/>
<dbReference type="STRING" id="270498.CHK_2247"/>
<sequence>MAMKVIIGADPLGFAIKEDVKKYLLSSGYEVEDITGDGPIDYYNVGYNVGKRISSGEFERGIIFCGTGMGVNIVANKFPGVYCGLCESVLTAKLCRIINNCNVLSMGGTLNGGFKAVEMAKAFMETGFSEGFSEASPEFLQKSFCCVQDIESEIFN</sequence>
<dbReference type="GO" id="GO:0004751">
    <property type="term" value="F:ribose-5-phosphate isomerase activity"/>
    <property type="evidence" value="ECO:0007669"/>
    <property type="project" value="UniProtKB-EC"/>
</dbReference>
<dbReference type="NCBIfam" id="TIGR00689">
    <property type="entry name" value="rpiB_lacA_lacB"/>
    <property type="match status" value="1"/>
</dbReference>
<dbReference type="PIRSF" id="PIRSF005384">
    <property type="entry name" value="RpiB_LacA_B"/>
    <property type="match status" value="1"/>
</dbReference>
<dbReference type="SUPFAM" id="SSF89623">
    <property type="entry name" value="Ribose/Galactose isomerase RpiB/AlsB"/>
    <property type="match status" value="1"/>
</dbReference>
<dbReference type="Pfam" id="PF02502">
    <property type="entry name" value="LacAB_rpiB"/>
    <property type="match status" value="1"/>
</dbReference>
<dbReference type="RefSeq" id="WP_052740533.1">
    <property type="nucleotide sequence ID" value="NZ_CAUERS010000004.1"/>
</dbReference>